<evidence type="ECO:0000313" key="2">
    <source>
        <dbReference type="EMBL" id="MBB5135287.1"/>
    </source>
</evidence>
<dbReference type="Gene3D" id="2.60.120.10">
    <property type="entry name" value="Jelly Rolls"/>
    <property type="match status" value="1"/>
</dbReference>
<dbReference type="RefSeq" id="WP_185052225.1">
    <property type="nucleotide sequence ID" value="NZ_BAABIX010000015.1"/>
</dbReference>
<feature type="domain" description="Cupin type-2" evidence="1">
    <location>
        <begin position="30"/>
        <end position="80"/>
    </location>
</feature>
<proteinExistence type="predicted"/>
<dbReference type="SUPFAM" id="SSF51182">
    <property type="entry name" value="RmlC-like cupins"/>
    <property type="match status" value="1"/>
</dbReference>
<dbReference type="InterPro" id="IPR011051">
    <property type="entry name" value="RmlC_Cupin_sf"/>
</dbReference>
<dbReference type="AlphaFoldDB" id="A0A840PDQ2"/>
<sequence>MTVVRRGTPWSTGRPYWSDLTAAGAFTVPAAGGRFDRHYHDCDEYWLIIEGRARVLTGGKEHDVGPGDLVCTRAGDEHDILALLGGPLTGFFFEGPLIPDGRPGHLHRAPGLARGHEVPVI</sequence>
<dbReference type="Proteomes" id="UP000578449">
    <property type="component" value="Unassembled WGS sequence"/>
</dbReference>
<reference evidence="2 3" key="1">
    <citation type="submission" date="2020-08" db="EMBL/GenBank/DDBJ databases">
        <title>Genomic Encyclopedia of Type Strains, Phase IV (KMG-IV): sequencing the most valuable type-strain genomes for metagenomic binning, comparative biology and taxonomic classification.</title>
        <authorList>
            <person name="Goeker M."/>
        </authorList>
    </citation>
    <scope>NUCLEOTIDE SEQUENCE [LARGE SCALE GENOMIC DNA]</scope>
    <source>
        <strain evidence="2 3">DSM 45615</strain>
    </source>
</reference>
<evidence type="ECO:0000313" key="3">
    <source>
        <dbReference type="Proteomes" id="UP000578449"/>
    </source>
</evidence>
<keyword evidence="2" id="KW-0413">Isomerase</keyword>
<evidence type="ECO:0000259" key="1">
    <source>
        <dbReference type="Pfam" id="PF07883"/>
    </source>
</evidence>
<dbReference type="Pfam" id="PF07883">
    <property type="entry name" value="Cupin_2"/>
    <property type="match status" value="1"/>
</dbReference>
<dbReference type="InterPro" id="IPR013096">
    <property type="entry name" value="Cupin_2"/>
</dbReference>
<dbReference type="EMBL" id="JACHGN010000010">
    <property type="protein sequence ID" value="MBB5135287.1"/>
    <property type="molecule type" value="Genomic_DNA"/>
</dbReference>
<name>A0A840PDQ2_9ACTN</name>
<dbReference type="GO" id="GO:0016853">
    <property type="term" value="F:isomerase activity"/>
    <property type="evidence" value="ECO:0007669"/>
    <property type="project" value="UniProtKB-KW"/>
</dbReference>
<dbReference type="InterPro" id="IPR014710">
    <property type="entry name" value="RmlC-like_jellyroll"/>
</dbReference>
<keyword evidence="3" id="KW-1185">Reference proteome</keyword>
<protein>
    <submittedName>
        <fullName evidence="2">Mannose-6-phosphate isomerase-like protein (Cupin superfamily)</fullName>
    </submittedName>
</protein>
<gene>
    <name evidence="2" type="ORF">HNP84_005023</name>
</gene>
<accession>A0A840PDQ2</accession>
<comment type="caution">
    <text evidence="2">The sequence shown here is derived from an EMBL/GenBank/DDBJ whole genome shotgun (WGS) entry which is preliminary data.</text>
</comment>
<organism evidence="2 3">
    <name type="scientific">Thermocatellispora tengchongensis</name>
    <dbReference type="NCBI Taxonomy" id="1073253"/>
    <lineage>
        <taxon>Bacteria</taxon>
        <taxon>Bacillati</taxon>
        <taxon>Actinomycetota</taxon>
        <taxon>Actinomycetes</taxon>
        <taxon>Streptosporangiales</taxon>
        <taxon>Streptosporangiaceae</taxon>
        <taxon>Thermocatellispora</taxon>
    </lineage>
</organism>